<evidence type="ECO:0000256" key="3">
    <source>
        <dbReference type="SAM" id="MobiDB-lite"/>
    </source>
</evidence>
<dbReference type="InterPro" id="IPR007050">
    <property type="entry name" value="HTH_bacterioopsin"/>
</dbReference>
<feature type="domain" description="HTH bat-type" evidence="4">
    <location>
        <begin position="165"/>
        <end position="217"/>
    </location>
</feature>
<dbReference type="KEGG" id="hsai:HPS36_11060"/>
<dbReference type="PANTHER" id="PTHR34236:SF1">
    <property type="entry name" value="DIMETHYL SULFOXIDE REDUCTASE TRANSCRIPTIONAL ACTIVATOR"/>
    <property type="match status" value="1"/>
</dbReference>
<sequence>MSRTELRLDLPTGSWLGDVSRRVPAATLRVAETIAVDGSAATDDDGPGATGEGLTAAATVRVGGTDRDRVEAALREHDRVDRATAVERRGDVRTLRVVGSAPAYLPAARAVGLPIAAAVEVVDGRATVSVVGDRDRVEAFGRRLAADGVTVGVAATGSDEPDRTLTEAQRELVFEAVKTGYYDTPRRCTLTELAAANDIAKSTCSETLHRAEGRVMRRFVDGEGPFSPPETAGDDATDPAEAVALDGDEFDAAARGDDESDGDEFEAADREEPVRSAATEP</sequence>
<reference evidence="5 6" key="1">
    <citation type="submission" date="2020-05" db="EMBL/GenBank/DDBJ databases">
        <title>Halorubrum RHB-C sp.nov., an extremely halophilic archaeon isolated from solar salt farm.</title>
        <authorList>
            <person name="Ho H."/>
            <person name="Danganan R.E."/>
            <person name="Dedeles G.R."/>
            <person name="Kim S.-G."/>
        </authorList>
    </citation>
    <scope>NUCLEOTIDE SEQUENCE [LARGE SCALE GENOMIC DNA]</scope>
    <source>
        <strain evidence="5 6">RHB-C</strain>
    </source>
</reference>
<keyword evidence="1" id="KW-0805">Transcription regulation</keyword>
<evidence type="ECO:0000313" key="5">
    <source>
        <dbReference type="EMBL" id="QKG93379.1"/>
    </source>
</evidence>
<dbReference type="RefSeq" id="WP_173230177.1">
    <property type="nucleotide sequence ID" value="NZ_CP053941.1"/>
</dbReference>
<accession>A0A7D4CTF4</accession>
<dbReference type="Proteomes" id="UP000505020">
    <property type="component" value="Chromosome"/>
</dbReference>
<proteinExistence type="predicted"/>
<dbReference type="Pfam" id="PF04967">
    <property type="entry name" value="HTH_10"/>
    <property type="match status" value="1"/>
</dbReference>
<dbReference type="EMBL" id="CP053941">
    <property type="protein sequence ID" value="QKG93379.1"/>
    <property type="molecule type" value="Genomic_DNA"/>
</dbReference>
<name>A0A7D4CTF4_9EURY</name>
<evidence type="ECO:0000259" key="4">
    <source>
        <dbReference type="Pfam" id="PF04967"/>
    </source>
</evidence>
<evidence type="ECO:0000256" key="2">
    <source>
        <dbReference type="ARBA" id="ARBA00023163"/>
    </source>
</evidence>
<gene>
    <name evidence="5" type="ORF">HPS36_11060</name>
</gene>
<keyword evidence="2" id="KW-0804">Transcription</keyword>
<evidence type="ECO:0000313" key="6">
    <source>
        <dbReference type="Proteomes" id="UP000505020"/>
    </source>
</evidence>
<dbReference type="GeneID" id="55595548"/>
<protein>
    <submittedName>
        <fullName evidence="5">Helix-turn-helix domain-containing protein</fullName>
    </submittedName>
</protein>
<dbReference type="AlphaFoldDB" id="A0A7D4CTF4"/>
<organism evidence="5 6">
    <name type="scientific">Halorubrum salinarum</name>
    <dbReference type="NCBI Taxonomy" id="2739057"/>
    <lineage>
        <taxon>Archaea</taxon>
        <taxon>Methanobacteriati</taxon>
        <taxon>Methanobacteriota</taxon>
        <taxon>Stenosarchaea group</taxon>
        <taxon>Halobacteria</taxon>
        <taxon>Halobacteriales</taxon>
        <taxon>Haloferacaceae</taxon>
        <taxon>Halorubrum</taxon>
    </lineage>
</organism>
<keyword evidence="6" id="KW-1185">Reference proteome</keyword>
<evidence type="ECO:0000256" key="1">
    <source>
        <dbReference type="ARBA" id="ARBA00023015"/>
    </source>
</evidence>
<dbReference type="PANTHER" id="PTHR34236">
    <property type="entry name" value="DIMETHYL SULFOXIDE REDUCTASE TRANSCRIPTIONAL ACTIVATOR"/>
    <property type="match status" value="1"/>
</dbReference>
<feature type="region of interest" description="Disordered" evidence="3">
    <location>
        <begin position="219"/>
        <end position="281"/>
    </location>
</feature>